<dbReference type="RefSeq" id="WP_117865922.1">
    <property type="nucleotide sequence ID" value="NZ_QRZC01000004.1"/>
</dbReference>
<proteinExistence type="predicted"/>
<dbReference type="InterPro" id="IPR038071">
    <property type="entry name" value="UROD/MetE-like_sf"/>
</dbReference>
<protein>
    <submittedName>
        <fullName evidence="2">Methylcobamide--CoM methyltransferase</fullName>
    </submittedName>
</protein>
<keyword evidence="2" id="KW-0808">Transferase</keyword>
<reference evidence="2 3" key="1">
    <citation type="submission" date="2018-08" db="EMBL/GenBank/DDBJ databases">
        <title>A genome reference for cultivated species of the human gut microbiota.</title>
        <authorList>
            <person name="Zou Y."/>
            <person name="Xue W."/>
            <person name="Luo G."/>
        </authorList>
    </citation>
    <scope>NUCLEOTIDE SEQUENCE [LARGE SCALE GENOMIC DNA]</scope>
    <source>
        <strain evidence="2 3">AF14-42</strain>
    </source>
</reference>
<keyword evidence="2" id="KW-0489">Methyltransferase</keyword>
<dbReference type="Gene3D" id="3.20.20.210">
    <property type="match status" value="1"/>
</dbReference>
<evidence type="ECO:0000313" key="3">
    <source>
        <dbReference type="Proteomes" id="UP000285343"/>
    </source>
</evidence>
<gene>
    <name evidence="2" type="ORF">DWW14_04710</name>
</gene>
<accession>A0A412XJT9</accession>
<dbReference type="GO" id="GO:0004853">
    <property type="term" value="F:uroporphyrinogen decarboxylase activity"/>
    <property type="evidence" value="ECO:0007669"/>
    <property type="project" value="InterPro"/>
</dbReference>
<sequence length="337" mass="37356">MENMDIWIQDILDNRQRIAIPIMTHPGIELVGKTVYEAVTDGRVHYEAIKALNDKYPAAACSVIMDLTVEAEAFGATIDFPKDDIPTVVGRLVSDFESVEKLEIPDMMSARIPQYLLANRLAVENITDKPVFGGMIGPFSLAGRLYDMSEFLMSCYCEPETAELLLSKCTTFLTNYCLELKKQGIQGVVLAEPAAGLMSNDGCCEFSSRYIKKIVDAVQDETFIVILHNCGNAGHCTDAMVKTGSKAYHFGNNIDMVEVLKECPDNRLVMGNIDPVSLFQQASPMELENAVIKLLKETANYRNFILSSGCDVPPHTSHVNIEAFYGALDKYNRTVIQ</sequence>
<dbReference type="GO" id="GO:0032259">
    <property type="term" value="P:methylation"/>
    <property type="evidence" value="ECO:0007669"/>
    <property type="project" value="UniProtKB-KW"/>
</dbReference>
<dbReference type="GO" id="GO:0008168">
    <property type="term" value="F:methyltransferase activity"/>
    <property type="evidence" value="ECO:0007669"/>
    <property type="project" value="UniProtKB-KW"/>
</dbReference>
<dbReference type="PANTHER" id="PTHR47099">
    <property type="entry name" value="METHYLCOBAMIDE:COM METHYLTRANSFERASE MTBA"/>
    <property type="match status" value="1"/>
</dbReference>
<dbReference type="Pfam" id="PF01208">
    <property type="entry name" value="URO-D"/>
    <property type="match status" value="1"/>
</dbReference>
<dbReference type="AlphaFoldDB" id="A0A412XJT9"/>
<dbReference type="SUPFAM" id="SSF51726">
    <property type="entry name" value="UROD/MetE-like"/>
    <property type="match status" value="1"/>
</dbReference>
<dbReference type="InterPro" id="IPR052024">
    <property type="entry name" value="Methanogen_methyltrans"/>
</dbReference>
<organism evidence="2 3">
    <name type="scientific">Bacteroides uniformis</name>
    <dbReference type="NCBI Taxonomy" id="820"/>
    <lineage>
        <taxon>Bacteria</taxon>
        <taxon>Pseudomonadati</taxon>
        <taxon>Bacteroidota</taxon>
        <taxon>Bacteroidia</taxon>
        <taxon>Bacteroidales</taxon>
        <taxon>Bacteroidaceae</taxon>
        <taxon>Bacteroides</taxon>
    </lineage>
</organism>
<evidence type="ECO:0000313" key="2">
    <source>
        <dbReference type="EMBL" id="RGV44501.1"/>
    </source>
</evidence>
<dbReference type="InterPro" id="IPR000257">
    <property type="entry name" value="Uroporphyrinogen_deCOase"/>
</dbReference>
<dbReference type="CDD" id="cd03465">
    <property type="entry name" value="URO-D_like"/>
    <property type="match status" value="1"/>
</dbReference>
<dbReference type="PANTHER" id="PTHR47099:SF1">
    <property type="entry name" value="METHYLCOBAMIDE:COM METHYLTRANSFERASE MTBA"/>
    <property type="match status" value="1"/>
</dbReference>
<dbReference type="GO" id="GO:0006779">
    <property type="term" value="P:porphyrin-containing compound biosynthetic process"/>
    <property type="evidence" value="ECO:0007669"/>
    <property type="project" value="InterPro"/>
</dbReference>
<feature type="domain" description="Uroporphyrinogen decarboxylase (URO-D)" evidence="1">
    <location>
        <begin position="32"/>
        <end position="331"/>
    </location>
</feature>
<evidence type="ECO:0000259" key="1">
    <source>
        <dbReference type="Pfam" id="PF01208"/>
    </source>
</evidence>
<name>A0A412XJT9_BACUN</name>
<comment type="caution">
    <text evidence="2">The sequence shown here is derived from an EMBL/GenBank/DDBJ whole genome shotgun (WGS) entry which is preliminary data.</text>
</comment>
<dbReference type="Proteomes" id="UP000285343">
    <property type="component" value="Unassembled WGS sequence"/>
</dbReference>
<dbReference type="EMBL" id="QRZC01000004">
    <property type="protein sequence ID" value="RGV44501.1"/>
    <property type="molecule type" value="Genomic_DNA"/>
</dbReference>